<accession>A0A7C8MF29</accession>
<comment type="caution">
    <text evidence="2">The sequence shown here is derived from an EMBL/GenBank/DDBJ whole genome shotgun (WGS) entry which is preliminary data.</text>
</comment>
<evidence type="ECO:0000313" key="3">
    <source>
        <dbReference type="Proteomes" id="UP000481861"/>
    </source>
</evidence>
<dbReference type="AlphaFoldDB" id="A0A7C8MF29"/>
<gene>
    <name evidence="2" type="ORF">BDV95DRAFT_625999</name>
</gene>
<organism evidence="2 3">
    <name type="scientific">Massariosphaeria phaeospora</name>
    <dbReference type="NCBI Taxonomy" id="100035"/>
    <lineage>
        <taxon>Eukaryota</taxon>
        <taxon>Fungi</taxon>
        <taxon>Dikarya</taxon>
        <taxon>Ascomycota</taxon>
        <taxon>Pezizomycotina</taxon>
        <taxon>Dothideomycetes</taxon>
        <taxon>Pleosporomycetidae</taxon>
        <taxon>Pleosporales</taxon>
        <taxon>Pleosporales incertae sedis</taxon>
        <taxon>Massariosphaeria</taxon>
    </lineage>
</organism>
<dbReference type="Proteomes" id="UP000481861">
    <property type="component" value="Unassembled WGS sequence"/>
</dbReference>
<reference evidence="2 3" key="1">
    <citation type="submission" date="2020-01" db="EMBL/GenBank/DDBJ databases">
        <authorList>
            <consortium name="DOE Joint Genome Institute"/>
            <person name="Haridas S."/>
            <person name="Albert R."/>
            <person name="Binder M."/>
            <person name="Bloem J."/>
            <person name="Labutti K."/>
            <person name="Salamov A."/>
            <person name="Andreopoulos B."/>
            <person name="Baker S.E."/>
            <person name="Barry K."/>
            <person name="Bills G."/>
            <person name="Bluhm B.H."/>
            <person name="Cannon C."/>
            <person name="Castanera R."/>
            <person name="Culley D.E."/>
            <person name="Daum C."/>
            <person name="Ezra D."/>
            <person name="Gonzalez J.B."/>
            <person name="Henrissat B."/>
            <person name="Kuo A."/>
            <person name="Liang C."/>
            <person name="Lipzen A."/>
            <person name="Lutzoni F."/>
            <person name="Magnuson J."/>
            <person name="Mondo S."/>
            <person name="Nolan M."/>
            <person name="Ohm R."/>
            <person name="Pangilinan J."/>
            <person name="Park H.-J.H."/>
            <person name="Ramirez L."/>
            <person name="Alfaro M."/>
            <person name="Sun H."/>
            <person name="Tritt A."/>
            <person name="Yoshinaga Y."/>
            <person name="Zwiers L.-H.L."/>
            <person name="Turgeon B.G."/>
            <person name="Goodwin S.B."/>
            <person name="Spatafora J.W."/>
            <person name="Crous P.W."/>
            <person name="Grigoriev I.V."/>
        </authorList>
    </citation>
    <scope>NUCLEOTIDE SEQUENCE [LARGE SCALE GENOMIC DNA]</scope>
    <source>
        <strain evidence="2 3">CBS 611.86</strain>
    </source>
</reference>
<dbReference type="EMBL" id="JAADJZ010000003">
    <property type="protein sequence ID" value="KAF2876858.1"/>
    <property type="molecule type" value="Genomic_DNA"/>
</dbReference>
<protein>
    <submittedName>
        <fullName evidence="2">Uncharacterized protein</fullName>
    </submittedName>
</protein>
<feature type="region of interest" description="Disordered" evidence="1">
    <location>
        <begin position="1"/>
        <end position="47"/>
    </location>
</feature>
<sequence length="213" mass="23359">MNVALNLNRKRSRLALESDDDDDEQQHQQNRRPELSPSLSTFSDTSLKRTKTESELDALDVIAPEDAWSVDTGSILTSHTLPSAPGSGMEPHNNVAKYAPDSSIIVLCVQGNLELHYDLLCSILPDLYLLSPSLQALVLCRDPSRHTPSTSTSFSLPLIQAFGPNYNHFGRLGLLVLPFGWGAGRHANTAAGRTVQNRLMDLLKSCVQLLAQE</sequence>
<proteinExistence type="predicted"/>
<keyword evidence="3" id="KW-1185">Reference proteome</keyword>
<name>A0A7C8MF29_9PLEO</name>
<evidence type="ECO:0000313" key="2">
    <source>
        <dbReference type="EMBL" id="KAF2876858.1"/>
    </source>
</evidence>
<evidence type="ECO:0000256" key="1">
    <source>
        <dbReference type="SAM" id="MobiDB-lite"/>
    </source>
</evidence>
<dbReference type="OrthoDB" id="5390017at2759"/>